<dbReference type="Proteomes" id="UP001066276">
    <property type="component" value="Chromosome 4_2"/>
</dbReference>
<dbReference type="EMBL" id="JANPWB010000008">
    <property type="protein sequence ID" value="KAJ1165062.1"/>
    <property type="molecule type" value="Genomic_DNA"/>
</dbReference>
<comment type="caution">
    <text evidence="2">The sequence shown here is derived from an EMBL/GenBank/DDBJ whole genome shotgun (WGS) entry which is preliminary data.</text>
</comment>
<feature type="region of interest" description="Disordered" evidence="1">
    <location>
        <begin position="54"/>
        <end position="74"/>
    </location>
</feature>
<dbReference type="AlphaFoldDB" id="A0AAV7SM22"/>
<organism evidence="2 3">
    <name type="scientific">Pleurodeles waltl</name>
    <name type="common">Iberian ribbed newt</name>
    <dbReference type="NCBI Taxonomy" id="8319"/>
    <lineage>
        <taxon>Eukaryota</taxon>
        <taxon>Metazoa</taxon>
        <taxon>Chordata</taxon>
        <taxon>Craniata</taxon>
        <taxon>Vertebrata</taxon>
        <taxon>Euteleostomi</taxon>
        <taxon>Amphibia</taxon>
        <taxon>Batrachia</taxon>
        <taxon>Caudata</taxon>
        <taxon>Salamandroidea</taxon>
        <taxon>Salamandridae</taxon>
        <taxon>Pleurodelinae</taxon>
        <taxon>Pleurodeles</taxon>
    </lineage>
</organism>
<gene>
    <name evidence="2" type="ORF">NDU88_005492</name>
</gene>
<reference evidence="2" key="1">
    <citation type="journal article" date="2022" name="bioRxiv">
        <title>Sequencing and chromosome-scale assembly of the giantPleurodeles waltlgenome.</title>
        <authorList>
            <person name="Brown T."/>
            <person name="Elewa A."/>
            <person name="Iarovenko S."/>
            <person name="Subramanian E."/>
            <person name="Araus A.J."/>
            <person name="Petzold A."/>
            <person name="Susuki M."/>
            <person name="Suzuki K.-i.T."/>
            <person name="Hayashi T."/>
            <person name="Toyoda A."/>
            <person name="Oliveira C."/>
            <person name="Osipova E."/>
            <person name="Leigh N.D."/>
            <person name="Simon A."/>
            <person name="Yun M.H."/>
        </authorList>
    </citation>
    <scope>NUCLEOTIDE SEQUENCE</scope>
    <source>
        <strain evidence="2">20211129_DDA</strain>
        <tissue evidence="2">Liver</tissue>
    </source>
</reference>
<name>A0AAV7SM22_PLEWA</name>
<sequence length="74" mass="7566">MCGQLAARLESLRSGVWSPSGTVGWCRAALELLKSQSTAACFSLWGRAGKVSTGAGKAAAESGRPVKGVKTGKQ</sequence>
<evidence type="ECO:0000313" key="3">
    <source>
        <dbReference type="Proteomes" id="UP001066276"/>
    </source>
</evidence>
<protein>
    <submittedName>
        <fullName evidence="2">Uncharacterized protein</fullName>
    </submittedName>
</protein>
<accession>A0AAV7SM22</accession>
<evidence type="ECO:0000256" key="1">
    <source>
        <dbReference type="SAM" id="MobiDB-lite"/>
    </source>
</evidence>
<evidence type="ECO:0000313" key="2">
    <source>
        <dbReference type="EMBL" id="KAJ1165062.1"/>
    </source>
</evidence>
<keyword evidence="3" id="KW-1185">Reference proteome</keyword>
<proteinExistence type="predicted"/>